<dbReference type="GO" id="GO:0001530">
    <property type="term" value="F:lipopolysaccharide binding"/>
    <property type="evidence" value="ECO:0007669"/>
    <property type="project" value="TreeGrafter"/>
</dbReference>
<comment type="caution">
    <text evidence="7">The sequence shown here is derived from an EMBL/GenBank/DDBJ whole genome shotgun (WGS) entry which is preliminary data.</text>
</comment>
<evidence type="ECO:0000313" key="7">
    <source>
        <dbReference type="EMBL" id="RVT88856.1"/>
    </source>
</evidence>
<dbReference type="GO" id="GO:1990351">
    <property type="term" value="C:transporter complex"/>
    <property type="evidence" value="ECO:0007669"/>
    <property type="project" value="TreeGrafter"/>
</dbReference>
<dbReference type="GO" id="GO:0009279">
    <property type="term" value="C:cell outer membrane"/>
    <property type="evidence" value="ECO:0007669"/>
    <property type="project" value="UniProtKB-SubCell"/>
</dbReference>
<keyword evidence="4 6" id="KW-0998">Cell outer membrane</keyword>
<proteinExistence type="inferred from homology"/>
<dbReference type="Pfam" id="PF04390">
    <property type="entry name" value="LptE"/>
    <property type="match status" value="1"/>
</dbReference>
<dbReference type="HAMAP" id="MF_01186">
    <property type="entry name" value="LPS_assembly_LptE"/>
    <property type="match status" value="1"/>
</dbReference>
<dbReference type="Proteomes" id="UP000288587">
    <property type="component" value="Unassembled WGS sequence"/>
</dbReference>
<dbReference type="RefSeq" id="WP_127682310.1">
    <property type="nucleotide sequence ID" value="NZ_SACM01000001.1"/>
</dbReference>
<evidence type="ECO:0000256" key="4">
    <source>
        <dbReference type="ARBA" id="ARBA00023237"/>
    </source>
</evidence>
<evidence type="ECO:0000256" key="1">
    <source>
        <dbReference type="ARBA" id="ARBA00022729"/>
    </source>
</evidence>
<comment type="subcellular location">
    <subcellularLocation>
        <location evidence="6">Cell outer membrane</location>
        <topology evidence="6">Lipid-anchor</topology>
    </subcellularLocation>
</comment>
<dbReference type="PANTHER" id="PTHR38098:SF1">
    <property type="entry name" value="LPS-ASSEMBLY LIPOPROTEIN LPTE"/>
    <property type="match status" value="1"/>
</dbReference>
<evidence type="ECO:0000256" key="2">
    <source>
        <dbReference type="ARBA" id="ARBA00023136"/>
    </source>
</evidence>
<dbReference type="Gene3D" id="3.30.160.150">
    <property type="entry name" value="Lipoprotein like domain"/>
    <property type="match status" value="1"/>
</dbReference>
<comment type="similarity">
    <text evidence="6">Belongs to the LptE lipoprotein family.</text>
</comment>
<dbReference type="GO" id="GO:0043165">
    <property type="term" value="P:Gram-negative-bacterium-type cell outer membrane assembly"/>
    <property type="evidence" value="ECO:0007669"/>
    <property type="project" value="UniProtKB-UniRule"/>
</dbReference>
<keyword evidence="3 6" id="KW-0564">Palmitate</keyword>
<evidence type="ECO:0000256" key="5">
    <source>
        <dbReference type="ARBA" id="ARBA00023288"/>
    </source>
</evidence>
<dbReference type="GO" id="GO:0015920">
    <property type="term" value="P:lipopolysaccharide transport"/>
    <property type="evidence" value="ECO:0007669"/>
    <property type="project" value="TreeGrafter"/>
</dbReference>
<evidence type="ECO:0000256" key="6">
    <source>
        <dbReference type="HAMAP-Rule" id="MF_01186"/>
    </source>
</evidence>
<dbReference type="PANTHER" id="PTHR38098">
    <property type="entry name" value="LPS-ASSEMBLY LIPOPROTEIN LPTE"/>
    <property type="match status" value="1"/>
</dbReference>
<dbReference type="InterPro" id="IPR007485">
    <property type="entry name" value="LPS_assembly_LptE"/>
</dbReference>
<dbReference type="PROSITE" id="PS51257">
    <property type="entry name" value="PROKAR_LIPOPROTEIN"/>
    <property type="match status" value="1"/>
</dbReference>
<protein>
    <recommendedName>
        <fullName evidence="6">LPS-assembly lipoprotein LptE</fullName>
    </recommendedName>
</protein>
<keyword evidence="8" id="KW-1185">Reference proteome</keyword>
<organism evidence="7 8">
    <name type="scientific">Inhella crocodyli</name>
    <dbReference type="NCBI Taxonomy" id="2499851"/>
    <lineage>
        <taxon>Bacteria</taxon>
        <taxon>Pseudomonadati</taxon>
        <taxon>Pseudomonadota</taxon>
        <taxon>Betaproteobacteria</taxon>
        <taxon>Burkholderiales</taxon>
        <taxon>Sphaerotilaceae</taxon>
        <taxon>Inhella</taxon>
    </lineage>
</organism>
<keyword evidence="2 6" id="KW-0472">Membrane</keyword>
<evidence type="ECO:0000313" key="8">
    <source>
        <dbReference type="Proteomes" id="UP000288587"/>
    </source>
</evidence>
<dbReference type="AlphaFoldDB" id="A0A437LTW4"/>
<name>A0A437LTW4_9BURK</name>
<keyword evidence="5 6" id="KW-0449">Lipoprotein</keyword>
<comment type="subunit">
    <text evidence="6">Component of the lipopolysaccharide transport and assembly complex. Interacts with LptD.</text>
</comment>
<dbReference type="OrthoDB" id="5298094at2"/>
<sequence length="163" mass="17745">MRRRALVLGGAGVVAVSGCGFAPRGAPRFEFERLALVGFPSSSPVRDALVRALSSLPMGVVAAPQSQVVLEVQREEHSKVAVASTAAGQVREWQLQLVMEYRVTTPGDELLLPLTQMRLTRDLTTTEAIALAKEREEAELRRAMVQDAVALLMRRLAALKPSR</sequence>
<dbReference type="EMBL" id="SACM01000001">
    <property type="protein sequence ID" value="RVT88856.1"/>
    <property type="molecule type" value="Genomic_DNA"/>
</dbReference>
<gene>
    <name evidence="6" type="primary">lptE</name>
    <name evidence="7" type="ORF">EOD73_07780</name>
</gene>
<comment type="function">
    <text evidence="6">Together with LptD, is involved in the assembly of lipopolysaccharide (LPS) at the surface of the outer membrane. Required for the proper assembly of LptD. Binds LPS and may serve as the LPS recognition site at the outer membrane.</text>
</comment>
<reference evidence="7 8" key="1">
    <citation type="submission" date="2019-01" db="EMBL/GenBank/DDBJ databases">
        <authorList>
            <person name="Chen W.-M."/>
        </authorList>
    </citation>
    <scope>NUCLEOTIDE SEQUENCE [LARGE SCALE GENOMIC DNA]</scope>
    <source>
        <strain evidence="7 8">CCP-18</strain>
    </source>
</reference>
<keyword evidence="1 6" id="KW-0732">Signal</keyword>
<evidence type="ECO:0000256" key="3">
    <source>
        <dbReference type="ARBA" id="ARBA00023139"/>
    </source>
</evidence>
<accession>A0A437LTW4</accession>